<keyword evidence="2" id="KW-1185">Reference proteome</keyword>
<accession>A0AAD6VV71</accession>
<evidence type="ECO:0000313" key="2">
    <source>
        <dbReference type="Proteomes" id="UP001219525"/>
    </source>
</evidence>
<name>A0AAD6VV71_9AGAR</name>
<dbReference type="AlphaFoldDB" id="A0AAD6VV71"/>
<organism evidence="1 2">
    <name type="scientific">Mycena pura</name>
    <dbReference type="NCBI Taxonomy" id="153505"/>
    <lineage>
        <taxon>Eukaryota</taxon>
        <taxon>Fungi</taxon>
        <taxon>Dikarya</taxon>
        <taxon>Basidiomycota</taxon>
        <taxon>Agaricomycotina</taxon>
        <taxon>Agaricomycetes</taxon>
        <taxon>Agaricomycetidae</taxon>
        <taxon>Agaricales</taxon>
        <taxon>Marasmiineae</taxon>
        <taxon>Mycenaceae</taxon>
        <taxon>Mycena</taxon>
    </lineage>
</organism>
<protein>
    <submittedName>
        <fullName evidence="1">Uncharacterized protein</fullName>
    </submittedName>
</protein>
<evidence type="ECO:0000313" key="1">
    <source>
        <dbReference type="EMBL" id="KAJ7221377.1"/>
    </source>
</evidence>
<dbReference type="EMBL" id="JARJCW010000008">
    <property type="protein sequence ID" value="KAJ7221377.1"/>
    <property type="molecule type" value="Genomic_DNA"/>
</dbReference>
<gene>
    <name evidence="1" type="ORF">GGX14DRAFT_669502</name>
</gene>
<comment type="caution">
    <text evidence="1">The sequence shown here is derived from an EMBL/GenBank/DDBJ whole genome shotgun (WGS) entry which is preliminary data.</text>
</comment>
<sequence>MDSSTHEFPDCKDIEPPDQVRHLRQLGVLHFARSLRLHGIPPALLPSEHWQCVRVRVIRPSRWRAGWESTRIKSYGIGKFIKEDEFDVEVIAGR</sequence>
<dbReference type="Proteomes" id="UP001219525">
    <property type="component" value="Unassembled WGS sequence"/>
</dbReference>
<reference evidence="1" key="1">
    <citation type="submission" date="2023-03" db="EMBL/GenBank/DDBJ databases">
        <title>Massive genome expansion in bonnet fungi (Mycena s.s.) driven by repeated elements and novel gene families across ecological guilds.</title>
        <authorList>
            <consortium name="Lawrence Berkeley National Laboratory"/>
            <person name="Harder C.B."/>
            <person name="Miyauchi S."/>
            <person name="Viragh M."/>
            <person name="Kuo A."/>
            <person name="Thoen E."/>
            <person name="Andreopoulos B."/>
            <person name="Lu D."/>
            <person name="Skrede I."/>
            <person name="Drula E."/>
            <person name="Henrissat B."/>
            <person name="Morin E."/>
            <person name="Kohler A."/>
            <person name="Barry K."/>
            <person name="LaButti K."/>
            <person name="Morin E."/>
            <person name="Salamov A."/>
            <person name="Lipzen A."/>
            <person name="Mereny Z."/>
            <person name="Hegedus B."/>
            <person name="Baldrian P."/>
            <person name="Stursova M."/>
            <person name="Weitz H."/>
            <person name="Taylor A."/>
            <person name="Grigoriev I.V."/>
            <person name="Nagy L.G."/>
            <person name="Martin F."/>
            <person name="Kauserud H."/>
        </authorList>
    </citation>
    <scope>NUCLEOTIDE SEQUENCE</scope>
    <source>
        <strain evidence="1">9144</strain>
    </source>
</reference>
<proteinExistence type="predicted"/>